<dbReference type="SUPFAM" id="SSF52833">
    <property type="entry name" value="Thioredoxin-like"/>
    <property type="match status" value="1"/>
</dbReference>
<dbReference type="Proteomes" id="UP001185092">
    <property type="component" value="Unassembled WGS sequence"/>
</dbReference>
<evidence type="ECO:0000256" key="6">
    <source>
        <dbReference type="NCBIfam" id="TIGR01068"/>
    </source>
</evidence>
<dbReference type="Pfam" id="PF00085">
    <property type="entry name" value="Thioredoxin"/>
    <property type="match status" value="1"/>
</dbReference>
<dbReference type="PROSITE" id="PS00194">
    <property type="entry name" value="THIOREDOXIN_1"/>
    <property type="match status" value="1"/>
</dbReference>
<evidence type="ECO:0000256" key="8">
    <source>
        <dbReference type="PIRSR" id="PIRSR000077-4"/>
    </source>
</evidence>
<dbReference type="EMBL" id="JAVDQD010000002">
    <property type="protein sequence ID" value="MDR6239172.1"/>
    <property type="molecule type" value="Genomic_DNA"/>
</dbReference>
<name>A0AAE4BT56_9BACT</name>
<dbReference type="PROSITE" id="PS51352">
    <property type="entry name" value="THIOREDOXIN_2"/>
    <property type="match status" value="1"/>
</dbReference>
<dbReference type="FunFam" id="3.40.30.10:FF:000001">
    <property type="entry name" value="Thioredoxin"/>
    <property type="match status" value="1"/>
</dbReference>
<feature type="site" description="Contributes to redox potential value" evidence="7">
    <location>
        <position position="26"/>
    </location>
</feature>
<dbReference type="RefSeq" id="WP_309938735.1">
    <property type="nucleotide sequence ID" value="NZ_AP025305.1"/>
</dbReference>
<protein>
    <recommendedName>
        <fullName evidence="6">Thioredoxin</fullName>
    </recommendedName>
</protein>
<evidence type="ECO:0000256" key="5">
    <source>
        <dbReference type="ARBA" id="ARBA00023284"/>
    </source>
</evidence>
<dbReference type="PIRSF" id="PIRSF000077">
    <property type="entry name" value="Thioredoxin"/>
    <property type="match status" value="1"/>
</dbReference>
<feature type="disulfide bond" description="Redox-active" evidence="8">
    <location>
        <begin position="24"/>
        <end position="27"/>
    </location>
</feature>
<feature type="active site" description="Nucleophile" evidence="7">
    <location>
        <position position="24"/>
    </location>
</feature>
<proteinExistence type="inferred from homology"/>
<dbReference type="InterPro" id="IPR036249">
    <property type="entry name" value="Thioredoxin-like_sf"/>
</dbReference>
<evidence type="ECO:0000256" key="4">
    <source>
        <dbReference type="ARBA" id="ARBA00023157"/>
    </source>
</evidence>
<feature type="site" description="Contributes to redox potential value" evidence="7">
    <location>
        <position position="25"/>
    </location>
</feature>
<reference evidence="10" key="1">
    <citation type="submission" date="2023-07" db="EMBL/GenBank/DDBJ databases">
        <title>Genomic Encyclopedia of Type Strains, Phase IV (KMG-IV): sequencing the most valuable type-strain genomes for metagenomic binning, comparative biology and taxonomic classification.</title>
        <authorList>
            <person name="Goeker M."/>
        </authorList>
    </citation>
    <scope>NUCLEOTIDE SEQUENCE</scope>
    <source>
        <strain evidence="10">DSM 26174</strain>
    </source>
</reference>
<dbReference type="InterPro" id="IPR005746">
    <property type="entry name" value="Thioredoxin"/>
</dbReference>
<comment type="similarity">
    <text evidence="1">Belongs to the thioredoxin family.</text>
</comment>
<feature type="domain" description="Thioredoxin" evidence="9">
    <location>
        <begin position="1"/>
        <end position="99"/>
    </location>
</feature>
<dbReference type="InterPro" id="IPR017937">
    <property type="entry name" value="Thioredoxin_CS"/>
</dbReference>
<evidence type="ECO:0000256" key="1">
    <source>
        <dbReference type="ARBA" id="ARBA00008987"/>
    </source>
</evidence>
<organism evidence="10 11">
    <name type="scientific">Aureibacter tunicatorum</name>
    <dbReference type="NCBI Taxonomy" id="866807"/>
    <lineage>
        <taxon>Bacteria</taxon>
        <taxon>Pseudomonadati</taxon>
        <taxon>Bacteroidota</taxon>
        <taxon>Cytophagia</taxon>
        <taxon>Cytophagales</taxon>
        <taxon>Persicobacteraceae</taxon>
        <taxon>Aureibacter</taxon>
    </lineage>
</organism>
<feature type="site" description="Deprotonates C-terminal active site Cys" evidence="7">
    <location>
        <position position="18"/>
    </location>
</feature>
<dbReference type="CDD" id="cd02947">
    <property type="entry name" value="TRX_family"/>
    <property type="match status" value="1"/>
</dbReference>
<evidence type="ECO:0000259" key="9">
    <source>
        <dbReference type="PROSITE" id="PS51352"/>
    </source>
</evidence>
<sequence length="99" mass="11191">MKGNFNKLVNSKQPVLIDFYADWCGPCQTLSPIIKEISEEYAGKLKVIKVNVDKNQALAARFSIRSIPTLMMYKSGMQLFKKAGLMTKAELKKVVEKHV</sequence>
<feature type="active site" description="Nucleophile" evidence="7">
    <location>
        <position position="27"/>
    </location>
</feature>
<dbReference type="AlphaFoldDB" id="A0AAE4BT56"/>
<gene>
    <name evidence="10" type="ORF">HNQ88_002209</name>
</gene>
<dbReference type="PRINTS" id="PR00421">
    <property type="entry name" value="THIOREDOXIN"/>
</dbReference>
<keyword evidence="11" id="KW-1185">Reference proteome</keyword>
<evidence type="ECO:0000256" key="3">
    <source>
        <dbReference type="ARBA" id="ARBA00022982"/>
    </source>
</evidence>
<keyword evidence="2" id="KW-0813">Transport</keyword>
<comment type="caution">
    <text evidence="10">The sequence shown here is derived from an EMBL/GenBank/DDBJ whole genome shotgun (WGS) entry which is preliminary data.</text>
</comment>
<evidence type="ECO:0000256" key="7">
    <source>
        <dbReference type="PIRSR" id="PIRSR000077-1"/>
    </source>
</evidence>
<accession>A0AAE4BT56</accession>
<keyword evidence="3" id="KW-0249">Electron transport</keyword>
<dbReference type="GO" id="GO:0015035">
    <property type="term" value="F:protein-disulfide reductase activity"/>
    <property type="evidence" value="ECO:0007669"/>
    <property type="project" value="UniProtKB-UniRule"/>
</dbReference>
<dbReference type="PANTHER" id="PTHR45663">
    <property type="entry name" value="GEO12009P1"/>
    <property type="match status" value="1"/>
</dbReference>
<dbReference type="Gene3D" id="3.40.30.10">
    <property type="entry name" value="Glutaredoxin"/>
    <property type="match status" value="1"/>
</dbReference>
<evidence type="ECO:0000313" key="10">
    <source>
        <dbReference type="EMBL" id="MDR6239172.1"/>
    </source>
</evidence>
<evidence type="ECO:0000256" key="2">
    <source>
        <dbReference type="ARBA" id="ARBA00022448"/>
    </source>
</evidence>
<evidence type="ECO:0000313" key="11">
    <source>
        <dbReference type="Proteomes" id="UP001185092"/>
    </source>
</evidence>
<dbReference type="NCBIfam" id="TIGR01068">
    <property type="entry name" value="thioredoxin"/>
    <property type="match status" value="1"/>
</dbReference>
<dbReference type="PANTHER" id="PTHR45663:SF11">
    <property type="entry name" value="GEO12009P1"/>
    <property type="match status" value="1"/>
</dbReference>
<dbReference type="InterPro" id="IPR013766">
    <property type="entry name" value="Thioredoxin_domain"/>
</dbReference>
<keyword evidence="5 8" id="KW-0676">Redox-active center</keyword>
<keyword evidence="4 8" id="KW-1015">Disulfide bond</keyword>
<dbReference type="GO" id="GO:0005737">
    <property type="term" value="C:cytoplasm"/>
    <property type="evidence" value="ECO:0007669"/>
    <property type="project" value="TreeGrafter"/>
</dbReference>